<accession>A0A835R970</accession>
<reference evidence="11 12" key="1">
    <citation type="journal article" date="2020" name="Nat. Food">
        <title>A phased Vanilla planifolia genome enables genetic improvement of flavour and production.</title>
        <authorList>
            <person name="Hasing T."/>
            <person name="Tang H."/>
            <person name="Brym M."/>
            <person name="Khazi F."/>
            <person name="Huang T."/>
            <person name="Chambers A.H."/>
        </authorList>
    </citation>
    <scope>NUCLEOTIDE SEQUENCE [LARGE SCALE GENOMIC DNA]</scope>
    <source>
        <tissue evidence="11">Leaf</tissue>
    </source>
</reference>
<dbReference type="EMBL" id="JADCNL010000004">
    <property type="protein sequence ID" value="KAG0484559.1"/>
    <property type="molecule type" value="Genomic_DNA"/>
</dbReference>
<keyword evidence="7 8" id="KW-0472">Membrane</keyword>
<evidence type="ECO:0000256" key="4">
    <source>
        <dbReference type="ARBA" id="ARBA00022968"/>
    </source>
</evidence>
<name>A0A835R970_VANPL</name>
<evidence type="ECO:0000313" key="12">
    <source>
        <dbReference type="Proteomes" id="UP000636800"/>
    </source>
</evidence>
<evidence type="ECO:0000256" key="3">
    <source>
        <dbReference type="ARBA" id="ARBA00022692"/>
    </source>
</evidence>
<feature type="domain" description="Trichome birefringence-like C-terminal" evidence="9">
    <location>
        <begin position="123"/>
        <end position="410"/>
    </location>
</feature>
<protein>
    <recommendedName>
        <fullName evidence="13">Trichome birefringence-like N-terminal domain-containing protein</fullName>
    </recommendedName>
</protein>
<dbReference type="PANTHER" id="PTHR32285">
    <property type="entry name" value="PROTEIN TRICHOME BIREFRINGENCE-LIKE 9-RELATED"/>
    <property type="match status" value="1"/>
</dbReference>
<evidence type="ECO:0000259" key="9">
    <source>
        <dbReference type="Pfam" id="PF13839"/>
    </source>
</evidence>
<dbReference type="GO" id="GO:1990538">
    <property type="term" value="F:xylan O-acetyltransferase activity"/>
    <property type="evidence" value="ECO:0007669"/>
    <property type="project" value="UniProtKB-ARBA"/>
</dbReference>
<proteinExistence type="inferred from homology"/>
<comment type="similarity">
    <text evidence="2">Belongs to the PC-esterase family. TBL subfamily.</text>
</comment>
<dbReference type="Pfam" id="PF14416">
    <property type="entry name" value="PMR5N"/>
    <property type="match status" value="1"/>
</dbReference>
<dbReference type="InterPro" id="IPR026057">
    <property type="entry name" value="TBL_C"/>
</dbReference>
<comment type="subcellular location">
    <subcellularLocation>
        <location evidence="1">Golgi apparatus membrane</location>
        <topology evidence="1">Single-pass type II membrane protein</topology>
    </subcellularLocation>
</comment>
<keyword evidence="6" id="KW-0333">Golgi apparatus</keyword>
<evidence type="ECO:0000256" key="5">
    <source>
        <dbReference type="ARBA" id="ARBA00022989"/>
    </source>
</evidence>
<evidence type="ECO:0000256" key="2">
    <source>
        <dbReference type="ARBA" id="ARBA00007727"/>
    </source>
</evidence>
<comment type="caution">
    <text evidence="11">The sequence shown here is derived from an EMBL/GenBank/DDBJ whole genome shotgun (WGS) entry which is preliminary data.</text>
</comment>
<keyword evidence="12" id="KW-1185">Reference proteome</keyword>
<keyword evidence="3 8" id="KW-0812">Transmembrane</keyword>
<dbReference type="AlphaFoldDB" id="A0A835R970"/>
<dbReference type="Pfam" id="PF13839">
    <property type="entry name" value="PC-Esterase"/>
    <property type="match status" value="1"/>
</dbReference>
<evidence type="ECO:0000313" key="11">
    <source>
        <dbReference type="EMBL" id="KAG0484559.1"/>
    </source>
</evidence>
<sequence length="414" mass="47838">MVMRLDWEPWPTANRKSNQILVKLFVSALLMGVSFRLFFPRSSAIPSVSEAPAVANKVAYVNATNEKCDLFAGEWIANPSGPPYTNESCHFIESPQNCMKNGRPDKGYLYWRWKPHGCNLLPFDAEKFLEALRDKAWALIGDSILRNHAQSLICLLSKAEEPVEVYHDKEFKSRRWHFPSHNFSLSLVWAPFLIKAEIFENDNGESKSEIQLHLDILDCKWTGSYRDFDYIVISAGQWFLKTAIYWEKDNIVGCHYCPGKNLTELGFDYAYRKSLRNLYHFVAASDHKPMVIYRTWTPDHFENGEWFSGGTCNRTKPYIVGEYSGRDVDHVMRSIELEEFEKAKANVSKDGIRLKLLDTYNLSSLRPDGHPGPYRNFHPFQNKNVAVQNDCLHWCLPGPVDAWNDLLMEMVLHD</sequence>
<keyword evidence="5 8" id="KW-1133">Transmembrane helix</keyword>
<dbReference type="Proteomes" id="UP000636800">
    <property type="component" value="Unassembled WGS sequence"/>
</dbReference>
<evidence type="ECO:0000256" key="8">
    <source>
        <dbReference type="SAM" id="Phobius"/>
    </source>
</evidence>
<evidence type="ECO:0008006" key="13">
    <source>
        <dbReference type="Google" id="ProtNLM"/>
    </source>
</evidence>
<feature type="domain" description="Trichome birefringence-like N-terminal" evidence="10">
    <location>
        <begin position="66"/>
        <end position="119"/>
    </location>
</feature>
<dbReference type="InterPro" id="IPR029962">
    <property type="entry name" value="TBL"/>
</dbReference>
<keyword evidence="4" id="KW-0735">Signal-anchor</keyword>
<evidence type="ECO:0000256" key="7">
    <source>
        <dbReference type="ARBA" id="ARBA00023136"/>
    </source>
</evidence>
<dbReference type="GO" id="GO:0000139">
    <property type="term" value="C:Golgi membrane"/>
    <property type="evidence" value="ECO:0007669"/>
    <property type="project" value="UniProtKB-SubCell"/>
</dbReference>
<evidence type="ECO:0000256" key="1">
    <source>
        <dbReference type="ARBA" id="ARBA00004323"/>
    </source>
</evidence>
<gene>
    <name evidence="11" type="ORF">HPP92_008638</name>
</gene>
<dbReference type="InterPro" id="IPR025846">
    <property type="entry name" value="TBL_N"/>
</dbReference>
<dbReference type="PANTHER" id="PTHR32285:SF324">
    <property type="entry name" value="PROTEIN TRICHOME BIREFRINGENCE-LIKE 25"/>
    <property type="match status" value="1"/>
</dbReference>
<feature type="transmembrane region" description="Helical" evidence="8">
    <location>
        <begin position="20"/>
        <end position="39"/>
    </location>
</feature>
<organism evidence="11 12">
    <name type="scientific">Vanilla planifolia</name>
    <name type="common">Vanilla</name>
    <dbReference type="NCBI Taxonomy" id="51239"/>
    <lineage>
        <taxon>Eukaryota</taxon>
        <taxon>Viridiplantae</taxon>
        <taxon>Streptophyta</taxon>
        <taxon>Embryophyta</taxon>
        <taxon>Tracheophyta</taxon>
        <taxon>Spermatophyta</taxon>
        <taxon>Magnoliopsida</taxon>
        <taxon>Liliopsida</taxon>
        <taxon>Asparagales</taxon>
        <taxon>Orchidaceae</taxon>
        <taxon>Vanilloideae</taxon>
        <taxon>Vanilleae</taxon>
        <taxon>Vanilla</taxon>
    </lineage>
</organism>
<evidence type="ECO:0000256" key="6">
    <source>
        <dbReference type="ARBA" id="ARBA00023034"/>
    </source>
</evidence>
<dbReference type="OrthoDB" id="771316at2759"/>
<evidence type="ECO:0000259" key="10">
    <source>
        <dbReference type="Pfam" id="PF14416"/>
    </source>
</evidence>